<gene>
    <name evidence="1" type="ORF">LCGC14_1356630</name>
</gene>
<dbReference type="EMBL" id="LAZR01008436">
    <property type="protein sequence ID" value="KKM78759.1"/>
    <property type="molecule type" value="Genomic_DNA"/>
</dbReference>
<proteinExistence type="predicted"/>
<protein>
    <submittedName>
        <fullName evidence="1">Uncharacterized protein</fullName>
    </submittedName>
</protein>
<name>A0A0F9K9B7_9ZZZZ</name>
<comment type="caution">
    <text evidence="1">The sequence shown here is derived from an EMBL/GenBank/DDBJ whole genome shotgun (WGS) entry which is preliminary data.</text>
</comment>
<dbReference type="AlphaFoldDB" id="A0A0F9K9B7"/>
<reference evidence="1" key="1">
    <citation type="journal article" date="2015" name="Nature">
        <title>Complex archaea that bridge the gap between prokaryotes and eukaryotes.</title>
        <authorList>
            <person name="Spang A."/>
            <person name="Saw J.H."/>
            <person name="Jorgensen S.L."/>
            <person name="Zaremba-Niedzwiedzka K."/>
            <person name="Martijn J."/>
            <person name="Lind A.E."/>
            <person name="van Eijk R."/>
            <person name="Schleper C."/>
            <person name="Guy L."/>
            <person name="Ettema T.J."/>
        </authorList>
    </citation>
    <scope>NUCLEOTIDE SEQUENCE</scope>
</reference>
<evidence type="ECO:0000313" key="1">
    <source>
        <dbReference type="EMBL" id="KKM78759.1"/>
    </source>
</evidence>
<accession>A0A0F9K9B7</accession>
<organism evidence="1">
    <name type="scientific">marine sediment metagenome</name>
    <dbReference type="NCBI Taxonomy" id="412755"/>
    <lineage>
        <taxon>unclassified sequences</taxon>
        <taxon>metagenomes</taxon>
        <taxon>ecological metagenomes</taxon>
    </lineage>
</organism>
<sequence length="180" mass="20272">MTDLSSELESLYLLYGKAIPPLPRQPRIAQRTVRWDTTLDSYAQRAANVRDYGYDGDVNALIRHAVSLFLMALAESSGKDVSPIKFQMEVLRREGEEEDYTAFVEYAQATIKEAGEYMSAVTGKGSAVYLLQGLLNVLTKQPSGTVRLRMQEYLAGNRRFVKMVKELGDERLKAWLELAA</sequence>